<name>T0YZB1_9ZZZZ</name>
<evidence type="ECO:0000256" key="1">
    <source>
        <dbReference type="ARBA" id="ARBA00023125"/>
    </source>
</evidence>
<reference evidence="4" key="2">
    <citation type="journal article" date="2014" name="ISME J.">
        <title>Microbial stratification in low pH oxic and suboxic macroscopic growths along an acid mine drainage.</title>
        <authorList>
            <person name="Mendez-Garcia C."/>
            <person name="Mesa V."/>
            <person name="Sprenger R.R."/>
            <person name="Richter M."/>
            <person name="Diez M.S."/>
            <person name="Solano J."/>
            <person name="Bargiela R."/>
            <person name="Golyshina O.V."/>
            <person name="Manteca A."/>
            <person name="Ramos J.L."/>
            <person name="Gallego J.R."/>
            <person name="Llorente I."/>
            <person name="Martins Dos Santos V.A."/>
            <person name="Jensen O.N."/>
            <person name="Pelaez A.I."/>
            <person name="Sanchez J."/>
            <person name="Ferrer M."/>
        </authorList>
    </citation>
    <scope>NUCLEOTIDE SEQUENCE</scope>
</reference>
<sequence length="612" mass="68579">MSGVSVPQAKSIPQAKKRTVRLETLPLSTHKRAQIDEALRSYRDAKDRFLVELAPVGMWSFLDSKRDFRDAMKKADVYPQDVNVHLVDQAAFDAVDTWVRHIESVLAIENVKAKIHKHYRDNEMQQHFAYTCLTRYAWIGEITQGRVPAINLKALVGLGEKERAQVVRYLHRVLRKALSKHKNPRAHAMRSMALDETLYTTFTTTAIPKNHTCNPEDRRCRQSHLRQYVKIIGAKTNARIALPLVGVSRVSGDIRLVAEKGSKCATVHVVYGIKAPEKATGPIDAIDWGVTEVCTDSKGHKHGISLGEILEEFSEKNNATGKVRGKLHARTRSLRKVNTGSKKARRIARNNLGHKKQARRRERAQASVRTLSGQATKEVIYGEGNRTRARGKVPQDPTQRPRLLATEDLSHLRGKAKSKKMSRICSTWMRSENEGRMVVHTSIGGVDAKTVNAAYTSQTCPEPTCGYVSSDNRQGDTFHCRNPYWDCNWQGDADHVAATNLKSRLTDRQISVFTAYTEVKVILDERFRSRKESRVGARIVLQGITGNGVQGACVEDGATAHGRTPSKPRRRKPVVEGGNVFDATDSQSPEHTVCTGETQRLESENRRIPRNA</sequence>
<protein>
    <submittedName>
        <fullName evidence="4">Transposase IS605 OrfB</fullName>
    </submittedName>
</protein>
<feature type="region of interest" description="Disordered" evidence="2">
    <location>
        <begin position="556"/>
        <end position="612"/>
    </location>
</feature>
<evidence type="ECO:0000256" key="2">
    <source>
        <dbReference type="SAM" id="MobiDB-lite"/>
    </source>
</evidence>
<evidence type="ECO:0000259" key="3">
    <source>
        <dbReference type="Pfam" id="PF07282"/>
    </source>
</evidence>
<feature type="compositionally biased region" description="Polar residues" evidence="2">
    <location>
        <begin position="584"/>
        <end position="598"/>
    </location>
</feature>
<dbReference type="AlphaFoldDB" id="T0YZB1"/>
<comment type="caution">
    <text evidence="4">The sequence shown here is derived from an EMBL/GenBank/DDBJ whole genome shotgun (WGS) entry which is preliminary data.</text>
</comment>
<reference evidence="4" key="1">
    <citation type="submission" date="2013-08" db="EMBL/GenBank/DDBJ databases">
        <authorList>
            <person name="Mendez C."/>
            <person name="Richter M."/>
            <person name="Ferrer M."/>
            <person name="Sanchez J."/>
        </authorList>
    </citation>
    <scope>NUCLEOTIDE SEQUENCE</scope>
</reference>
<proteinExistence type="predicted"/>
<gene>
    <name evidence="4" type="ORF">B1A_16240</name>
</gene>
<organism evidence="4">
    <name type="scientific">mine drainage metagenome</name>
    <dbReference type="NCBI Taxonomy" id="410659"/>
    <lineage>
        <taxon>unclassified sequences</taxon>
        <taxon>metagenomes</taxon>
        <taxon>ecological metagenomes</taxon>
    </lineage>
</organism>
<evidence type="ECO:0000313" key="4">
    <source>
        <dbReference type="EMBL" id="EQD41021.1"/>
    </source>
</evidence>
<dbReference type="Pfam" id="PF07282">
    <property type="entry name" value="Cas12f1-like_TNB"/>
    <property type="match status" value="1"/>
</dbReference>
<dbReference type="EMBL" id="AUZX01011935">
    <property type="protein sequence ID" value="EQD41021.1"/>
    <property type="molecule type" value="Genomic_DNA"/>
</dbReference>
<dbReference type="InterPro" id="IPR010095">
    <property type="entry name" value="Cas12f1-like_TNB"/>
</dbReference>
<feature type="domain" description="Cas12f1-like TNB" evidence="3">
    <location>
        <begin position="445"/>
        <end position="501"/>
    </location>
</feature>
<accession>T0YZB1</accession>
<keyword evidence="1" id="KW-0238">DNA-binding</keyword>
<feature type="compositionally biased region" description="Basic and acidic residues" evidence="2">
    <location>
        <begin position="599"/>
        <end position="612"/>
    </location>
</feature>
<dbReference type="GO" id="GO:0003677">
    <property type="term" value="F:DNA binding"/>
    <property type="evidence" value="ECO:0007669"/>
    <property type="project" value="UniProtKB-KW"/>
</dbReference>